<keyword evidence="1" id="KW-0812">Transmembrane</keyword>
<feature type="non-terminal residue" evidence="2">
    <location>
        <position position="1"/>
    </location>
</feature>
<organism evidence="2 3">
    <name type="scientific">Vigna angularis var. angularis</name>
    <dbReference type="NCBI Taxonomy" id="157739"/>
    <lineage>
        <taxon>Eukaryota</taxon>
        <taxon>Viridiplantae</taxon>
        <taxon>Streptophyta</taxon>
        <taxon>Embryophyta</taxon>
        <taxon>Tracheophyta</taxon>
        <taxon>Spermatophyta</taxon>
        <taxon>Magnoliopsida</taxon>
        <taxon>eudicotyledons</taxon>
        <taxon>Gunneridae</taxon>
        <taxon>Pentapetalae</taxon>
        <taxon>rosids</taxon>
        <taxon>fabids</taxon>
        <taxon>Fabales</taxon>
        <taxon>Fabaceae</taxon>
        <taxon>Papilionoideae</taxon>
        <taxon>50 kb inversion clade</taxon>
        <taxon>NPAAA clade</taxon>
        <taxon>indigoferoid/millettioid clade</taxon>
        <taxon>Phaseoleae</taxon>
        <taxon>Vigna</taxon>
    </lineage>
</organism>
<feature type="transmembrane region" description="Helical" evidence="1">
    <location>
        <begin position="26"/>
        <end position="47"/>
    </location>
</feature>
<dbReference type="Proteomes" id="UP000291084">
    <property type="component" value="Chromosome 11"/>
</dbReference>
<gene>
    <name evidence="2" type="primary">Vigan.11G210200</name>
    <name evidence="2" type="ORF">VIGAN_11210200</name>
</gene>
<evidence type="ECO:0000313" key="2">
    <source>
        <dbReference type="EMBL" id="BAU02553.1"/>
    </source>
</evidence>
<keyword evidence="1" id="KW-1133">Transmembrane helix</keyword>
<keyword evidence="1" id="KW-0472">Membrane</keyword>
<evidence type="ECO:0000313" key="3">
    <source>
        <dbReference type="Proteomes" id="UP000291084"/>
    </source>
</evidence>
<reference evidence="2 3" key="1">
    <citation type="journal article" date="2015" name="Sci. Rep.">
        <title>The power of single molecule real-time sequencing technology in the de novo assembly of a eukaryotic genome.</title>
        <authorList>
            <person name="Sakai H."/>
            <person name="Naito K."/>
            <person name="Ogiso-Tanaka E."/>
            <person name="Takahashi Y."/>
            <person name="Iseki K."/>
            <person name="Muto C."/>
            <person name="Satou K."/>
            <person name="Teruya K."/>
            <person name="Shiroma A."/>
            <person name="Shimoji M."/>
            <person name="Hirano T."/>
            <person name="Itoh T."/>
            <person name="Kaga A."/>
            <person name="Tomooka N."/>
        </authorList>
    </citation>
    <scope>NUCLEOTIDE SEQUENCE [LARGE SCALE GENOMIC DNA]</scope>
    <source>
        <strain evidence="3">cv. Shumari</strain>
    </source>
</reference>
<keyword evidence="3" id="KW-1185">Reference proteome</keyword>
<dbReference type="AlphaFoldDB" id="A0A0S3TBK7"/>
<accession>A0A0S3TBK7</accession>
<sequence>LMLSLFIKQQENTIIMQSKEMSQNQLFYVVFFYVHMYLSIFTQKLLYYSQNIADVELISNKECSKRPQHQNKLI</sequence>
<proteinExistence type="predicted"/>
<name>A0A0S3TBK7_PHAAN</name>
<dbReference type="EMBL" id="AP015044">
    <property type="protein sequence ID" value="BAU02553.1"/>
    <property type="molecule type" value="Genomic_DNA"/>
</dbReference>
<evidence type="ECO:0000256" key="1">
    <source>
        <dbReference type="SAM" id="Phobius"/>
    </source>
</evidence>
<protein>
    <submittedName>
        <fullName evidence="2">Uncharacterized protein</fullName>
    </submittedName>
</protein>